<keyword evidence="6" id="KW-0411">Iron-sulfur</keyword>
<dbReference type="SMART" id="SM00926">
    <property type="entry name" value="Molybdop_Fe4S4"/>
    <property type="match status" value="1"/>
</dbReference>
<evidence type="ECO:0000259" key="8">
    <source>
        <dbReference type="SMART" id="SM00926"/>
    </source>
</evidence>
<organism evidence="9 10">
    <name type="scientific">Eggerthella guodeyinii</name>
    <dbReference type="NCBI Taxonomy" id="2690837"/>
    <lineage>
        <taxon>Bacteria</taxon>
        <taxon>Bacillati</taxon>
        <taxon>Actinomycetota</taxon>
        <taxon>Coriobacteriia</taxon>
        <taxon>Eggerthellales</taxon>
        <taxon>Eggerthellaceae</taxon>
        <taxon>Eggerthella</taxon>
    </lineage>
</organism>
<dbReference type="InterPro" id="IPR009010">
    <property type="entry name" value="Asp_de-COase-like_dom_sf"/>
</dbReference>
<evidence type="ECO:0000256" key="2">
    <source>
        <dbReference type="ARBA" id="ARBA00022723"/>
    </source>
</evidence>
<dbReference type="InterPro" id="IPR019546">
    <property type="entry name" value="TAT_signal_bac_arc"/>
</dbReference>
<dbReference type="InterPro" id="IPR006657">
    <property type="entry name" value="MoPterin_dinucl-bd_dom"/>
</dbReference>
<accession>A0A6N7RJK3</accession>
<dbReference type="Gene3D" id="3.40.50.740">
    <property type="match status" value="1"/>
</dbReference>
<protein>
    <submittedName>
        <fullName evidence="9">Molybdopterin-dependent oxidoreductase</fullName>
    </submittedName>
</protein>
<reference evidence="10" key="1">
    <citation type="submission" date="2019-08" db="EMBL/GenBank/DDBJ databases">
        <title>Arthrobacter sp. nov., isolated from plateau pika and Tibetan wild ass.</title>
        <authorList>
            <person name="Ge Y."/>
        </authorList>
    </citation>
    <scope>NUCLEOTIDE SEQUENCE [LARGE SCALE GENOMIC DNA]</scope>
    <source>
        <strain evidence="10">HF-4214</strain>
    </source>
</reference>
<dbReference type="InterPro" id="IPR050612">
    <property type="entry name" value="Prok_Mopterin_Oxidored"/>
</dbReference>
<comment type="similarity">
    <text evidence="1">Belongs to the prokaryotic molybdopterin-containing oxidoreductase family.</text>
</comment>
<keyword evidence="3" id="KW-0732">Signal</keyword>
<evidence type="ECO:0000256" key="1">
    <source>
        <dbReference type="ARBA" id="ARBA00010312"/>
    </source>
</evidence>
<dbReference type="PROSITE" id="PS51318">
    <property type="entry name" value="TAT"/>
    <property type="match status" value="1"/>
</dbReference>
<dbReference type="AlphaFoldDB" id="A0A6N7RJK3"/>
<feature type="domain" description="4Fe-4S Mo/W bis-MGD-type" evidence="8">
    <location>
        <begin position="75"/>
        <end position="136"/>
    </location>
</feature>
<dbReference type="Proteomes" id="UP000438093">
    <property type="component" value="Unassembled WGS sequence"/>
</dbReference>
<dbReference type="Gene3D" id="3.40.228.10">
    <property type="entry name" value="Dimethylsulfoxide Reductase, domain 2"/>
    <property type="match status" value="1"/>
</dbReference>
<dbReference type="SUPFAM" id="SSF53706">
    <property type="entry name" value="Formate dehydrogenase/DMSO reductase, domains 1-3"/>
    <property type="match status" value="1"/>
</dbReference>
<sequence length="828" mass="90261">MRARRRGRTARADGRRMQGGTDPRGGIMSELTRRTFFKGAAALGAAAMLGGCAPQEMKETDGADAAGAGGEDAVVEVKHAWCKMCGPARTHCSTLCTVRDGRWTNVEGNPEAGNNYGRGSRTLCAKGNAAMHTVYSPTRLLYPMKRTGEKGEGKFEQITWDEALDTIAAKLKEQKEQYGAESYAVLSPQFYAVLGSLGRRFLNVHGSPNYLHSAICNSQRMFSRLVTIGGPEHAKATDTAPGQLGKTKLLVVWGFNSENSAVNQGNPSARMNAKEGGMQIVDIRPMQEGLGAHADYWLPVRPGTDTALALAFLNVIIGEDLYDHDFVENWTTGFDELAEHVTQFTPAWAAEITGLPEEQITEVARLMGTVKPMGINCGNGIGDQANDGHWTVACACLIEAITGNLGIAGGGGAGMVMPEPLIKTKGIDLLTDRLPESDEDKANGWMAGVSKLVAPETPRWFQDMVTQESGPTSAYNKGLQSILTEDPYPLRFVFGQSSNPMSATRQPKTIAEALKKLDYYVVMDTAWNSSCDYADIVLPATTQYESADQFATKNSPAGTFIGINQVISEPPGETRSDWQYYLDLAVKMGYGADFWDGDIDKMLNEQLDGSGVTLEELREKGYVFKERTDGAKPTEPAYQDYEKMFANLPGGKVQCVNEWIGDKPNAMDTGTIERLPVYKGAPESIVGTPDVAAEYPLVISDVHAYRLCNHSYYHDVPYLRELQPEPWVKINPATGAKYGIADGDWMTVESPHGSIKMVARYFEAIAPDVLMTKRGWWEPCEELGLPGYGTLDGGSEVNVLYDDNMDNFDGFTSAMAKQTLVKISKSEG</sequence>
<dbReference type="Pfam" id="PF00384">
    <property type="entry name" value="Molybdopterin"/>
    <property type="match status" value="1"/>
</dbReference>
<dbReference type="SUPFAM" id="SSF50692">
    <property type="entry name" value="ADC-like"/>
    <property type="match status" value="1"/>
</dbReference>
<dbReference type="Pfam" id="PF10518">
    <property type="entry name" value="TAT_signal"/>
    <property type="match status" value="1"/>
</dbReference>
<comment type="caution">
    <text evidence="9">The sequence shown here is derived from an EMBL/GenBank/DDBJ whole genome shotgun (WGS) entry which is preliminary data.</text>
</comment>
<dbReference type="InterPro" id="IPR006311">
    <property type="entry name" value="TAT_signal"/>
</dbReference>
<evidence type="ECO:0000256" key="5">
    <source>
        <dbReference type="ARBA" id="ARBA00023004"/>
    </source>
</evidence>
<keyword evidence="4" id="KW-0560">Oxidoreductase</keyword>
<dbReference type="InterPro" id="IPR006656">
    <property type="entry name" value="Mopterin_OxRdtase"/>
</dbReference>
<dbReference type="PANTHER" id="PTHR43742:SF6">
    <property type="entry name" value="OXIDOREDUCTASE YYAE-RELATED"/>
    <property type="match status" value="1"/>
</dbReference>
<evidence type="ECO:0000313" key="9">
    <source>
        <dbReference type="EMBL" id="MRX81212.1"/>
    </source>
</evidence>
<evidence type="ECO:0000256" key="6">
    <source>
        <dbReference type="ARBA" id="ARBA00023014"/>
    </source>
</evidence>
<evidence type="ECO:0000313" key="10">
    <source>
        <dbReference type="Proteomes" id="UP000438093"/>
    </source>
</evidence>
<gene>
    <name evidence="9" type="ORF">GJG86_01675</name>
</gene>
<dbReference type="EMBL" id="VTFY01000001">
    <property type="protein sequence ID" value="MRX81212.1"/>
    <property type="molecule type" value="Genomic_DNA"/>
</dbReference>
<dbReference type="Pfam" id="PF01568">
    <property type="entry name" value="Molydop_binding"/>
    <property type="match status" value="1"/>
</dbReference>
<dbReference type="Pfam" id="PF04879">
    <property type="entry name" value="Molybdop_Fe4S4"/>
    <property type="match status" value="1"/>
</dbReference>
<proteinExistence type="inferred from homology"/>
<keyword evidence="10" id="KW-1185">Reference proteome</keyword>
<name>A0A6N7RJK3_9ACTN</name>
<keyword evidence="5" id="KW-0408">Iron</keyword>
<evidence type="ECO:0000256" key="7">
    <source>
        <dbReference type="SAM" id="MobiDB-lite"/>
    </source>
</evidence>
<dbReference type="PANTHER" id="PTHR43742">
    <property type="entry name" value="TRIMETHYLAMINE-N-OXIDE REDUCTASE"/>
    <property type="match status" value="1"/>
</dbReference>
<dbReference type="GO" id="GO:0043546">
    <property type="term" value="F:molybdopterin cofactor binding"/>
    <property type="evidence" value="ECO:0007669"/>
    <property type="project" value="InterPro"/>
</dbReference>
<dbReference type="GO" id="GO:0051536">
    <property type="term" value="F:iron-sulfur cluster binding"/>
    <property type="evidence" value="ECO:0007669"/>
    <property type="project" value="UniProtKB-KW"/>
</dbReference>
<keyword evidence="2" id="KW-0479">Metal-binding</keyword>
<dbReference type="Gene3D" id="2.20.25.90">
    <property type="entry name" value="ADC-like domains"/>
    <property type="match status" value="1"/>
</dbReference>
<dbReference type="GO" id="GO:0016491">
    <property type="term" value="F:oxidoreductase activity"/>
    <property type="evidence" value="ECO:0007669"/>
    <property type="project" value="UniProtKB-KW"/>
</dbReference>
<dbReference type="Gene3D" id="2.40.40.20">
    <property type="match status" value="1"/>
</dbReference>
<dbReference type="GO" id="GO:0046872">
    <property type="term" value="F:metal ion binding"/>
    <property type="evidence" value="ECO:0007669"/>
    <property type="project" value="UniProtKB-KW"/>
</dbReference>
<evidence type="ECO:0000256" key="4">
    <source>
        <dbReference type="ARBA" id="ARBA00023002"/>
    </source>
</evidence>
<dbReference type="InterPro" id="IPR006963">
    <property type="entry name" value="Mopterin_OxRdtase_4Fe-4S_dom"/>
</dbReference>
<evidence type="ECO:0000256" key="3">
    <source>
        <dbReference type="ARBA" id="ARBA00022729"/>
    </source>
</evidence>
<feature type="region of interest" description="Disordered" evidence="7">
    <location>
        <begin position="1"/>
        <end position="27"/>
    </location>
</feature>